<dbReference type="EMBL" id="CM023471">
    <property type="protein sequence ID" value="KAH7966823.1"/>
    <property type="molecule type" value="Genomic_DNA"/>
</dbReference>
<sequence length="159" mass="17983">MVQQHTSFEHFRPGVYLCTQYPYLAAMPDAMVKCKCCGEGVAEVKCPYTLASSVASNDPNFCLENWHRNQTLKRTHPYNFQVQAQMAFRCLADQATEHLWNVQLRNLRNLTAKSHQKVSSSVHVPEGFCLPDSVLELGPKFGRSTTAIEDEPTNPSRHT</sequence>
<proteinExistence type="predicted"/>
<evidence type="ECO:0000313" key="2">
    <source>
        <dbReference type="Proteomes" id="UP000821865"/>
    </source>
</evidence>
<accession>A0ACB8DFN8</accession>
<keyword evidence="2" id="KW-1185">Reference proteome</keyword>
<gene>
    <name evidence="1" type="ORF">HPB49_019748</name>
</gene>
<protein>
    <submittedName>
        <fullName evidence="1">Uncharacterized protein</fullName>
    </submittedName>
</protein>
<dbReference type="Proteomes" id="UP000821865">
    <property type="component" value="Chromosome 2"/>
</dbReference>
<name>A0ACB8DFN8_DERSI</name>
<organism evidence="1 2">
    <name type="scientific">Dermacentor silvarum</name>
    <name type="common">Tick</name>
    <dbReference type="NCBI Taxonomy" id="543639"/>
    <lineage>
        <taxon>Eukaryota</taxon>
        <taxon>Metazoa</taxon>
        <taxon>Ecdysozoa</taxon>
        <taxon>Arthropoda</taxon>
        <taxon>Chelicerata</taxon>
        <taxon>Arachnida</taxon>
        <taxon>Acari</taxon>
        <taxon>Parasitiformes</taxon>
        <taxon>Ixodida</taxon>
        <taxon>Ixodoidea</taxon>
        <taxon>Ixodidae</taxon>
        <taxon>Rhipicephalinae</taxon>
        <taxon>Dermacentor</taxon>
    </lineage>
</organism>
<reference evidence="1" key="1">
    <citation type="submission" date="2020-05" db="EMBL/GenBank/DDBJ databases">
        <title>Large-scale comparative analyses of tick genomes elucidate their genetic diversity and vector capacities.</title>
        <authorList>
            <person name="Jia N."/>
            <person name="Wang J."/>
            <person name="Shi W."/>
            <person name="Du L."/>
            <person name="Sun Y."/>
            <person name="Zhan W."/>
            <person name="Jiang J."/>
            <person name="Wang Q."/>
            <person name="Zhang B."/>
            <person name="Ji P."/>
            <person name="Sakyi L.B."/>
            <person name="Cui X."/>
            <person name="Yuan T."/>
            <person name="Jiang B."/>
            <person name="Yang W."/>
            <person name="Lam T.T.-Y."/>
            <person name="Chang Q."/>
            <person name="Ding S."/>
            <person name="Wang X."/>
            <person name="Zhu J."/>
            <person name="Ruan X."/>
            <person name="Zhao L."/>
            <person name="Wei J."/>
            <person name="Que T."/>
            <person name="Du C."/>
            <person name="Cheng J."/>
            <person name="Dai P."/>
            <person name="Han X."/>
            <person name="Huang E."/>
            <person name="Gao Y."/>
            <person name="Liu J."/>
            <person name="Shao H."/>
            <person name="Ye R."/>
            <person name="Li L."/>
            <person name="Wei W."/>
            <person name="Wang X."/>
            <person name="Wang C."/>
            <person name="Yang T."/>
            <person name="Huo Q."/>
            <person name="Li W."/>
            <person name="Guo W."/>
            <person name="Chen H."/>
            <person name="Zhou L."/>
            <person name="Ni X."/>
            <person name="Tian J."/>
            <person name="Zhou Y."/>
            <person name="Sheng Y."/>
            <person name="Liu T."/>
            <person name="Pan Y."/>
            <person name="Xia L."/>
            <person name="Li J."/>
            <person name="Zhao F."/>
            <person name="Cao W."/>
        </authorList>
    </citation>
    <scope>NUCLEOTIDE SEQUENCE</scope>
    <source>
        <strain evidence="1">Dsil-2018</strain>
    </source>
</reference>
<evidence type="ECO:0000313" key="1">
    <source>
        <dbReference type="EMBL" id="KAH7966823.1"/>
    </source>
</evidence>
<comment type="caution">
    <text evidence="1">The sequence shown here is derived from an EMBL/GenBank/DDBJ whole genome shotgun (WGS) entry which is preliminary data.</text>
</comment>